<proteinExistence type="predicted"/>
<protein>
    <submittedName>
        <fullName evidence="1">Uncharacterized protein</fullName>
    </submittedName>
</protein>
<dbReference type="Proteomes" id="UP000185003">
    <property type="component" value="Unassembled WGS sequence"/>
</dbReference>
<dbReference type="STRING" id="536979.SAMN04488055_4793"/>
<evidence type="ECO:0000313" key="2">
    <source>
        <dbReference type="Proteomes" id="UP000185003"/>
    </source>
</evidence>
<gene>
    <name evidence="1" type="ORF">SAMN04488055_4793</name>
</gene>
<keyword evidence="2" id="KW-1185">Reference proteome</keyword>
<accession>A0A1N6K024</accession>
<evidence type="ECO:0000313" key="1">
    <source>
        <dbReference type="EMBL" id="SIO49861.1"/>
    </source>
</evidence>
<dbReference type="RefSeq" id="WP_074242088.1">
    <property type="nucleotide sequence ID" value="NZ_FSRA01000002.1"/>
</dbReference>
<sequence length="288" mass="32412">MSNITLADYVGFIFSEITRARDHADKVSKDLAIAYSKDEVLKHFSVPRFKIPEMELTIPVLISSAKFSTTMLFNMQEEEFKKYVAGKVNSAIQTLLIKSSNVETDYTGINNEVFTKPVYYETALSKPPQNITRLQGKNKKVARLPDGSPQPPAVNVMDHPALPRFYQQLVTSQDPAKPDNIALLALAEIFNAKINEYGLQSAYRAQYPNNELFQTMLNEVIQKIKENTMVSASKMENLLVNPETNLVKSGSSDTTVFTIKAKIMEEGLFVKTVKNEETGKEELLVEFE</sequence>
<dbReference type="OrthoDB" id="7067605at2"/>
<reference evidence="1 2" key="1">
    <citation type="submission" date="2016-11" db="EMBL/GenBank/DDBJ databases">
        <authorList>
            <person name="Jaros S."/>
            <person name="Januszkiewicz K."/>
            <person name="Wedrychowicz H."/>
        </authorList>
    </citation>
    <scope>NUCLEOTIDE SEQUENCE [LARGE SCALE GENOMIC DNA]</scope>
    <source>
        <strain evidence="1 2">DSM 24787</strain>
    </source>
</reference>
<name>A0A1N6K024_9BACT</name>
<dbReference type="AlphaFoldDB" id="A0A1N6K024"/>
<dbReference type="EMBL" id="FSRA01000002">
    <property type="protein sequence ID" value="SIO49861.1"/>
    <property type="molecule type" value="Genomic_DNA"/>
</dbReference>
<organism evidence="1 2">
    <name type="scientific">Chitinophaga niabensis</name>
    <dbReference type="NCBI Taxonomy" id="536979"/>
    <lineage>
        <taxon>Bacteria</taxon>
        <taxon>Pseudomonadati</taxon>
        <taxon>Bacteroidota</taxon>
        <taxon>Chitinophagia</taxon>
        <taxon>Chitinophagales</taxon>
        <taxon>Chitinophagaceae</taxon>
        <taxon>Chitinophaga</taxon>
    </lineage>
</organism>